<dbReference type="RefSeq" id="WP_071903776.1">
    <property type="nucleotide sequence ID" value="NZ_MPIN01000015.1"/>
</dbReference>
<dbReference type="OrthoDB" id="8562597at2"/>
<reference evidence="3" key="1">
    <citation type="submission" date="2016-11" db="EMBL/GenBank/DDBJ databases">
        <authorList>
            <person name="Shukria A."/>
            <person name="Stevens D.C."/>
        </authorList>
    </citation>
    <scope>NUCLEOTIDE SEQUENCE [LARGE SCALE GENOMIC DNA]</scope>
    <source>
        <strain evidence="3">Cbfe23</strain>
    </source>
</reference>
<organism evidence="2 3">
    <name type="scientific">Cystobacter ferrugineus</name>
    <dbReference type="NCBI Taxonomy" id="83449"/>
    <lineage>
        <taxon>Bacteria</taxon>
        <taxon>Pseudomonadati</taxon>
        <taxon>Myxococcota</taxon>
        <taxon>Myxococcia</taxon>
        <taxon>Myxococcales</taxon>
        <taxon>Cystobacterineae</taxon>
        <taxon>Archangiaceae</taxon>
        <taxon>Cystobacter</taxon>
    </lineage>
</organism>
<proteinExistence type="predicted"/>
<name>A0A1L9AYV4_9BACT</name>
<dbReference type="EMBL" id="MPIN01000015">
    <property type="protein sequence ID" value="OJH35197.1"/>
    <property type="molecule type" value="Genomic_DNA"/>
</dbReference>
<reference evidence="2 3" key="2">
    <citation type="submission" date="2016-12" db="EMBL/GenBank/DDBJ databases">
        <title>Draft Genome Sequence of Cystobacter ferrugineus Strain Cbfe23.</title>
        <authorList>
            <person name="Akbar S."/>
            <person name="Dowd S.E."/>
            <person name="Stevens D.C."/>
        </authorList>
    </citation>
    <scope>NUCLEOTIDE SEQUENCE [LARGE SCALE GENOMIC DNA]</scope>
    <source>
        <strain evidence="2 3">Cbfe23</strain>
    </source>
</reference>
<gene>
    <name evidence="2" type="ORF">BON30_39770</name>
</gene>
<sequence>MLFRLPAASALALTGALLGLSGTSWAQASAPPEHNVLQHLTRSCGGFPGTPCPEGQLCLDDPSDDCDPDNGGADCIGLCVKKSQCVSSTCDYNDPRRRYVSRSPQLCSAILFVCQPGEQAFFDACGCGCERGQ</sequence>
<dbReference type="Proteomes" id="UP000182229">
    <property type="component" value="Unassembled WGS sequence"/>
</dbReference>
<evidence type="ECO:0000313" key="3">
    <source>
        <dbReference type="Proteomes" id="UP000182229"/>
    </source>
</evidence>
<evidence type="ECO:0000313" key="2">
    <source>
        <dbReference type="EMBL" id="OJH35197.1"/>
    </source>
</evidence>
<keyword evidence="1" id="KW-0732">Signal</keyword>
<feature type="chain" id="PRO_5012792698" description="Kazal-like domain-containing protein" evidence="1">
    <location>
        <begin position="27"/>
        <end position="133"/>
    </location>
</feature>
<accession>A0A1L9AYV4</accession>
<dbReference type="AlphaFoldDB" id="A0A1L9AYV4"/>
<feature type="signal peptide" evidence="1">
    <location>
        <begin position="1"/>
        <end position="26"/>
    </location>
</feature>
<dbReference type="STRING" id="83449.BON30_39770"/>
<comment type="caution">
    <text evidence="2">The sequence shown here is derived from an EMBL/GenBank/DDBJ whole genome shotgun (WGS) entry which is preliminary data.</text>
</comment>
<protein>
    <recommendedName>
        <fullName evidence="4">Kazal-like domain-containing protein</fullName>
    </recommendedName>
</protein>
<evidence type="ECO:0008006" key="4">
    <source>
        <dbReference type="Google" id="ProtNLM"/>
    </source>
</evidence>
<keyword evidence="3" id="KW-1185">Reference proteome</keyword>
<evidence type="ECO:0000256" key="1">
    <source>
        <dbReference type="SAM" id="SignalP"/>
    </source>
</evidence>